<feature type="domain" description="Cyclin-like" evidence="4">
    <location>
        <begin position="81"/>
        <end position="163"/>
    </location>
</feature>
<gene>
    <name evidence="5" type="ORF">Agabi119p4_604</name>
</gene>
<evidence type="ECO:0000259" key="4">
    <source>
        <dbReference type="SMART" id="SM00385"/>
    </source>
</evidence>
<dbReference type="InterPro" id="IPR006671">
    <property type="entry name" value="Cyclin_N"/>
</dbReference>
<dbReference type="EMBL" id="JABXXO010000001">
    <property type="protein sequence ID" value="KAF7784439.1"/>
    <property type="molecule type" value="Genomic_DNA"/>
</dbReference>
<dbReference type="GO" id="GO:0006357">
    <property type="term" value="P:regulation of transcription by RNA polymerase II"/>
    <property type="evidence" value="ECO:0007669"/>
    <property type="project" value="InterPro"/>
</dbReference>
<dbReference type="PANTHER" id="PTHR10026">
    <property type="entry name" value="CYCLIN"/>
    <property type="match status" value="1"/>
</dbReference>
<feature type="region of interest" description="Disordered" evidence="3">
    <location>
        <begin position="309"/>
        <end position="350"/>
    </location>
</feature>
<evidence type="ECO:0000256" key="1">
    <source>
        <dbReference type="ARBA" id="ARBA00023127"/>
    </source>
</evidence>
<dbReference type="AlphaFoldDB" id="A0A8H7FB10"/>
<feature type="compositionally biased region" description="Basic and acidic residues" evidence="3">
    <location>
        <begin position="309"/>
        <end position="330"/>
    </location>
</feature>
<dbReference type="SMART" id="SM00385">
    <property type="entry name" value="CYCLIN"/>
    <property type="match status" value="1"/>
</dbReference>
<reference evidence="5 6" key="1">
    <citation type="journal article" name="Sci. Rep.">
        <title>Telomere-to-telomere assembled and centromere annotated genomes of the two main subspecies of the button mushroom Agaricus bisporus reveal especially polymorphic chromosome ends.</title>
        <authorList>
            <person name="Sonnenberg A.S.M."/>
            <person name="Sedaghat-Telgerd N."/>
            <person name="Lavrijssen B."/>
            <person name="Ohm R.A."/>
            <person name="Hendrickx P.M."/>
            <person name="Scholtmeijer K."/>
            <person name="Baars J.J.P."/>
            <person name="van Peer A."/>
        </authorList>
    </citation>
    <scope>NUCLEOTIDE SEQUENCE [LARGE SCALE GENOMIC DNA]</scope>
    <source>
        <strain evidence="5 6">H119_p4</strain>
    </source>
</reference>
<dbReference type="InterPro" id="IPR043198">
    <property type="entry name" value="Cyclin/Ssn8"/>
</dbReference>
<organism evidence="5 6">
    <name type="scientific">Agaricus bisporus var. burnettii</name>
    <dbReference type="NCBI Taxonomy" id="192524"/>
    <lineage>
        <taxon>Eukaryota</taxon>
        <taxon>Fungi</taxon>
        <taxon>Dikarya</taxon>
        <taxon>Basidiomycota</taxon>
        <taxon>Agaricomycotina</taxon>
        <taxon>Agaricomycetes</taxon>
        <taxon>Agaricomycetidae</taxon>
        <taxon>Agaricales</taxon>
        <taxon>Agaricineae</taxon>
        <taxon>Agaricaceae</taxon>
        <taxon>Agaricus</taxon>
    </lineage>
</organism>
<dbReference type="Pfam" id="PF16899">
    <property type="entry name" value="Cyclin_C_2"/>
    <property type="match status" value="1"/>
</dbReference>
<evidence type="ECO:0000256" key="2">
    <source>
        <dbReference type="RuleBase" id="RU000383"/>
    </source>
</evidence>
<dbReference type="GO" id="GO:0016538">
    <property type="term" value="F:cyclin-dependent protein serine/threonine kinase regulator activity"/>
    <property type="evidence" value="ECO:0007669"/>
    <property type="project" value="InterPro"/>
</dbReference>
<dbReference type="OMA" id="FRVEQNT"/>
<dbReference type="CDD" id="cd20524">
    <property type="entry name" value="CYCLIN_CCNH_rpt1"/>
    <property type="match status" value="1"/>
</dbReference>
<comment type="similarity">
    <text evidence="2">Belongs to the cyclin family.</text>
</comment>
<protein>
    <recommendedName>
        <fullName evidence="4">Cyclin-like domain-containing protein</fullName>
    </recommendedName>
</protein>
<dbReference type="SUPFAM" id="SSF47954">
    <property type="entry name" value="Cyclin-like"/>
    <property type="match status" value="2"/>
</dbReference>
<dbReference type="Pfam" id="PF00134">
    <property type="entry name" value="Cyclin_N"/>
    <property type="match status" value="1"/>
</dbReference>
<keyword evidence="1 2" id="KW-0195">Cyclin</keyword>
<evidence type="ECO:0000256" key="3">
    <source>
        <dbReference type="SAM" id="MobiDB-lite"/>
    </source>
</evidence>
<evidence type="ECO:0000313" key="6">
    <source>
        <dbReference type="Proteomes" id="UP000629468"/>
    </source>
</evidence>
<dbReference type="Proteomes" id="UP000629468">
    <property type="component" value="Unassembled WGS sequence"/>
</dbReference>
<dbReference type="InterPro" id="IPR013763">
    <property type="entry name" value="Cyclin-like_dom"/>
</dbReference>
<comment type="caution">
    <text evidence="5">The sequence shown here is derived from an EMBL/GenBank/DDBJ whole genome shotgun (WGS) entry which is preliminary data.</text>
</comment>
<dbReference type="InterPro" id="IPR031658">
    <property type="entry name" value="Cyclin_C_2"/>
</dbReference>
<accession>A0A8H7FB10</accession>
<dbReference type="CDD" id="cd20525">
    <property type="entry name" value="CYCLIN_CCNH_rpt2"/>
    <property type="match status" value="1"/>
</dbReference>
<dbReference type="Gene3D" id="1.10.472.10">
    <property type="entry name" value="Cyclin-like"/>
    <property type="match status" value="2"/>
</dbReference>
<dbReference type="InterPro" id="IPR036915">
    <property type="entry name" value="Cyclin-like_sf"/>
</dbReference>
<evidence type="ECO:0000313" key="5">
    <source>
        <dbReference type="EMBL" id="KAF7784439.1"/>
    </source>
</evidence>
<sequence>MDSDSATPAETVRKEPLFEASTQFRNWRFSPEGLARIRERLNDVAVAAIRNTFEVDQPGSSSNVAFLDANEEVLLVKLYLTMISQLCAMFRFPEEVEATAVSYLKRFYLKNTVMDWHPKNVMLTALFLATKTTNNPISLEAYTSHIPKTASSDVLDLEFLVAQSLNFEFVVWHAHRALWGIWLDLQSLPDAPANLSPSIYDTALNHVRASRLTDAELIYSPSQIALAAFSMATPELALQWAQSKFSGNESNGLTLDTIFPVLELVKTMILRDGHAPKVDAVREVDRRLKLCKNPEKVAGSKAFVAKQVEEERKAEEKRNKKVSEAQKEQSDPFGETIQSTSLVDYGDDDD</sequence>
<proteinExistence type="inferred from homology"/>
<name>A0A8H7FB10_AGABI</name>